<dbReference type="Proteomes" id="UP000220900">
    <property type="component" value="Unassembled WGS sequence"/>
</dbReference>
<proteinExistence type="predicted"/>
<keyword evidence="1" id="KW-0805">Transcription regulation</keyword>
<dbReference type="RefSeq" id="WP_098269489.1">
    <property type="nucleotide sequence ID" value="NZ_NTZF01000034.1"/>
</dbReference>
<sequence>MLKVDKVKEDIIEKSLYLFNTQGISRTSIQDIMDATSLPKGAIYRRFKGKEEIALAAFHKGGEIIWKHFYEAIENKEKTIDKIISIFLVYQDAAYNPPIPGGCPLLNLAIESTDVFPELHKAAAKGYDNTVMLMESLIREGIEKREFNDAIDVLSLASFLSSSMQGAIMASRVSKNNIHHHYFLEQIRQLLNSYSI</sequence>
<dbReference type="Gene3D" id="1.10.357.10">
    <property type="entry name" value="Tetracycline Repressor, domain 2"/>
    <property type="match status" value="1"/>
</dbReference>
<evidence type="ECO:0000259" key="5">
    <source>
        <dbReference type="PROSITE" id="PS50977"/>
    </source>
</evidence>
<dbReference type="SUPFAM" id="SSF46689">
    <property type="entry name" value="Homeodomain-like"/>
    <property type="match status" value="1"/>
</dbReference>
<evidence type="ECO:0000256" key="1">
    <source>
        <dbReference type="ARBA" id="ARBA00023015"/>
    </source>
</evidence>
<evidence type="ECO:0000256" key="3">
    <source>
        <dbReference type="ARBA" id="ARBA00023163"/>
    </source>
</evidence>
<dbReference type="PANTHER" id="PTHR47506">
    <property type="entry name" value="TRANSCRIPTIONAL REGULATORY PROTEIN"/>
    <property type="match status" value="1"/>
</dbReference>
<keyword evidence="3" id="KW-0804">Transcription</keyword>
<dbReference type="GO" id="GO:0003677">
    <property type="term" value="F:DNA binding"/>
    <property type="evidence" value="ECO:0007669"/>
    <property type="project" value="UniProtKB-UniRule"/>
</dbReference>
<dbReference type="PANTHER" id="PTHR47506:SF3">
    <property type="entry name" value="HTH-TYPE TRANSCRIPTIONAL REGULATOR LMRA"/>
    <property type="match status" value="1"/>
</dbReference>
<organism evidence="6 7">
    <name type="scientific">Bacillus cereus</name>
    <dbReference type="NCBI Taxonomy" id="1396"/>
    <lineage>
        <taxon>Bacteria</taxon>
        <taxon>Bacillati</taxon>
        <taxon>Bacillota</taxon>
        <taxon>Bacilli</taxon>
        <taxon>Bacillales</taxon>
        <taxon>Bacillaceae</taxon>
        <taxon>Bacillus</taxon>
        <taxon>Bacillus cereus group</taxon>
    </lineage>
</organism>
<keyword evidence="2 4" id="KW-0238">DNA-binding</keyword>
<evidence type="ECO:0000256" key="2">
    <source>
        <dbReference type="ARBA" id="ARBA00023125"/>
    </source>
</evidence>
<comment type="caution">
    <text evidence="6">The sequence shown here is derived from an EMBL/GenBank/DDBJ whole genome shotgun (WGS) entry which is preliminary data.</text>
</comment>
<feature type="domain" description="HTH tetR-type" evidence="5">
    <location>
        <begin position="5"/>
        <end position="65"/>
    </location>
</feature>
<dbReference type="AlphaFoldDB" id="A0A2A8LIP3"/>
<dbReference type="Pfam" id="PF00440">
    <property type="entry name" value="TetR_N"/>
    <property type="match status" value="1"/>
</dbReference>
<dbReference type="InterPro" id="IPR001647">
    <property type="entry name" value="HTH_TetR"/>
</dbReference>
<name>A0A2A8LIP3_BACCE</name>
<dbReference type="InterPro" id="IPR009057">
    <property type="entry name" value="Homeodomain-like_sf"/>
</dbReference>
<dbReference type="Pfam" id="PF16925">
    <property type="entry name" value="TetR_C_13"/>
    <property type="match status" value="1"/>
</dbReference>
<protein>
    <submittedName>
        <fullName evidence="6">TetR family transcriptional regulator</fullName>
    </submittedName>
</protein>
<feature type="DNA-binding region" description="H-T-H motif" evidence="4">
    <location>
        <begin position="28"/>
        <end position="47"/>
    </location>
</feature>
<evidence type="ECO:0000313" key="7">
    <source>
        <dbReference type="Proteomes" id="UP000220900"/>
    </source>
</evidence>
<evidence type="ECO:0000256" key="4">
    <source>
        <dbReference type="PROSITE-ProRule" id="PRU00335"/>
    </source>
</evidence>
<dbReference type="SUPFAM" id="SSF48498">
    <property type="entry name" value="Tetracyclin repressor-like, C-terminal domain"/>
    <property type="match status" value="1"/>
</dbReference>
<evidence type="ECO:0000313" key="6">
    <source>
        <dbReference type="EMBL" id="PES90514.1"/>
    </source>
</evidence>
<dbReference type="PROSITE" id="PS50977">
    <property type="entry name" value="HTH_TETR_2"/>
    <property type="match status" value="1"/>
</dbReference>
<gene>
    <name evidence="6" type="ORF">CN491_24125</name>
</gene>
<dbReference type="InterPro" id="IPR036271">
    <property type="entry name" value="Tet_transcr_reg_TetR-rel_C_sf"/>
</dbReference>
<accession>A0A2A8LIP3</accession>
<dbReference type="InterPro" id="IPR011075">
    <property type="entry name" value="TetR_C"/>
</dbReference>
<reference evidence="6 7" key="1">
    <citation type="submission" date="2017-09" db="EMBL/GenBank/DDBJ databases">
        <title>Large-scale bioinformatics analysis of Bacillus genomes uncovers conserved roles of natural products in bacterial physiology.</title>
        <authorList>
            <consortium name="Agbiome Team Llc"/>
            <person name="Bleich R.M."/>
            <person name="Grubbs K.J."/>
            <person name="Santa Maria K.C."/>
            <person name="Allen S.E."/>
            <person name="Farag S."/>
            <person name="Shank E.A."/>
            <person name="Bowers A."/>
        </authorList>
    </citation>
    <scope>NUCLEOTIDE SEQUENCE [LARGE SCALE GENOMIC DNA]</scope>
    <source>
        <strain evidence="6 7">AFS002368</strain>
    </source>
</reference>
<dbReference type="EMBL" id="NTZF01000034">
    <property type="protein sequence ID" value="PES90514.1"/>
    <property type="molecule type" value="Genomic_DNA"/>
</dbReference>